<dbReference type="Gene3D" id="1.20.1260.10">
    <property type="match status" value="1"/>
</dbReference>
<sequence length="212" mass="22083">MTSKNLVRTALAVLALGAVLTACGGTTTSGMAGMTSTTASATQQSNHNNADVAFAQQMIPHHQQALAMAKLVSGRTTNAKVTALAGRIQKAQDPQIQQMTAWLNQWGAAPATTSMGAMPGMSSTSAMPGMGDGRPMPGMMSDADMAKLQTVKGGDFDTMWLQMMVQHHQGAIDMAKTELAQGSSTDAKTLAQKIIDGQQAEITEMKGLLGQS</sequence>
<dbReference type="Proteomes" id="UP000256269">
    <property type="component" value="Unassembled WGS sequence"/>
</dbReference>
<dbReference type="EMBL" id="QUNO01000007">
    <property type="protein sequence ID" value="REH46237.1"/>
    <property type="molecule type" value="Genomic_DNA"/>
</dbReference>
<evidence type="ECO:0000313" key="4">
    <source>
        <dbReference type="Proteomes" id="UP000256269"/>
    </source>
</evidence>
<dbReference type="InterPro" id="IPR005183">
    <property type="entry name" value="DUF305_CopM-like"/>
</dbReference>
<feature type="signal peptide" evidence="1">
    <location>
        <begin position="1"/>
        <end position="24"/>
    </location>
</feature>
<organism evidence="3 4">
    <name type="scientific">Kutzneria buriramensis</name>
    <dbReference type="NCBI Taxonomy" id="1045776"/>
    <lineage>
        <taxon>Bacteria</taxon>
        <taxon>Bacillati</taxon>
        <taxon>Actinomycetota</taxon>
        <taxon>Actinomycetes</taxon>
        <taxon>Pseudonocardiales</taxon>
        <taxon>Pseudonocardiaceae</taxon>
        <taxon>Kutzneria</taxon>
    </lineage>
</organism>
<reference evidence="3 4" key="1">
    <citation type="submission" date="2018-08" db="EMBL/GenBank/DDBJ databases">
        <title>Genomic Encyclopedia of Archaeal and Bacterial Type Strains, Phase II (KMG-II): from individual species to whole genera.</title>
        <authorList>
            <person name="Goeker M."/>
        </authorList>
    </citation>
    <scope>NUCLEOTIDE SEQUENCE [LARGE SCALE GENOMIC DNA]</scope>
    <source>
        <strain evidence="3 4">DSM 45791</strain>
    </source>
</reference>
<protein>
    <submittedName>
        <fullName evidence="3">Uncharacterized protein (DUF305 family)</fullName>
    </submittedName>
</protein>
<evidence type="ECO:0000313" key="3">
    <source>
        <dbReference type="EMBL" id="REH46237.1"/>
    </source>
</evidence>
<keyword evidence="1" id="KW-0732">Signal</keyword>
<evidence type="ECO:0000256" key="1">
    <source>
        <dbReference type="SAM" id="SignalP"/>
    </source>
</evidence>
<feature type="domain" description="DUF305" evidence="2">
    <location>
        <begin position="51"/>
        <end position="209"/>
    </location>
</feature>
<dbReference type="AlphaFoldDB" id="A0A3E0HIH8"/>
<name>A0A3E0HIH8_9PSEU</name>
<dbReference type="PANTHER" id="PTHR36933:SF1">
    <property type="entry name" value="SLL0788 PROTEIN"/>
    <property type="match status" value="1"/>
</dbReference>
<dbReference type="RefSeq" id="WP_246015419.1">
    <property type="nucleotide sequence ID" value="NZ_CP144375.1"/>
</dbReference>
<dbReference type="InterPro" id="IPR012347">
    <property type="entry name" value="Ferritin-like"/>
</dbReference>
<gene>
    <name evidence="3" type="ORF">BCF44_107370</name>
</gene>
<keyword evidence="4" id="KW-1185">Reference proteome</keyword>
<proteinExistence type="predicted"/>
<dbReference type="Pfam" id="PF03713">
    <property type="entry name" value="DUF305"/>
    <property type="match status" value="1"/>
</dbReference>
<evidence type="ECO:0000259" key="2">
    <source>
        <dbReference type="Pfam" id="PF03713"/>
    </source>
</evidence>
<dbReference type="PANTHER" id="PTHR36933">
    <property type="entry name" value="SLL0788 PROTEIN"/>
    <property type="match status" value="1"/>
</dbReference>
<feature type="chain" id="PRO_5038488341" evidence="1">
    <location>
        <begin position="25"/>
        <end position="212"/>
    </location>
</feature>
<accession>A0A3E0HIH8</accession>
<dbReference type="PROSITE" id="PS51257">
    <property type="entry name" value="PROKAR_LIPOPROTEIN"/>
    <property type="match status" value="1"/>
</dbReference>
<comment type="caution">
    <text evidence="3">The sequence shown here is derived from an EMBL/GenBank/DDBJ whole genome shotgun (WGS) entry which is preliminary data.</text>
</comment>